<dbReference type="eggNOG" id="COG3420">
    <property type="taxonomic scope" value="Bacteria"/>
</dbReference>
<feature type="domain" description="Dockerin" evidence="2">
    <location>
        <begin position="133"/>
        <end position="204"/>
    </location>
</feature>
<dbReference type="InterPro" id="IPR006626">
    <property type="entry name" value="PbH1"/>
</dbReference>
<dbReference type="PROSITE" id="PS00018">
    <property type="entry name" value="EF_HAND_1"/>
    <property type="match status" value="1"/>
</dbReference>
<dbReference type="AlphaFoldDB" id="A0A0L6JQB5"/>
<dbReference type="Proteomes" id="UP000036923">
    <property type="component" value="Unassembled WGS sequence"/>
</dbReference>
<dbReference type="PANTHER" id="PTHR36453:SF1">
    <property type="entry name" value="RIGHT HANDED BETA HELIX DOMAIN-CONTAINING PROTEIN"/>
    <property type="match status" value="1"/>
</dbReference>
<dbReference type="Gene3D" id="2.60.40.4130">
    <property type="match status" value="1"/>
</dbReference>
<protein>
    <recommendedName>
        <fullName evidence="1">Probable pectate lyase C</fullName>
    </recommendedName>
</protein>
<dbReference type="InterPro" id="IPR011050">
    <property type="entry name" value="Pectin_lyase_fold/virulence"/>
</dbReference>
<dbReference type="InterPro" id="IPR053868">
    <property type="entry name" value="Pel9A-like_beta_helix"/>
</dbReference>
<organism evidence="3 4">
    <name type="scientific">Pseudobacteroides cellulosolvens ATCC 35603 = DSM 2933</name>
    <dbReference type="NCBI Taxonomy" id="398512"/>
    <lineage>
        <taxon>Bacteria</taxon>
        <taxon>Bacillati</taxon>
        <taxon>Bacillota</taxon>
        <taxon>Clostridia</taxon>
        <taxon>Eubacteriales</taxon>
        <taxon>Oscillospiraceae</taxon>
        <taxon>Pseudobacteroides</taxon>
    </lineage>
</organism>
<gene>
    <name evidence="3" type="ORF">Bccel_3151</name>
</gene>
<dbReference type="EMBL" id="LGTC01000001">
    <property type="protein sequence ID" value="KNY27880.1"/>
    <property type="molecule type" value="Genomic_DNA"/>
</dbReference>
<dbReference type="InterPro" id="IPR036439">
    <property type="entry name" value="Dockerin_dom_sf"/>
</dbReference>
<dbReference type="SUPFAM" id="SSF51126">
    <property type="entry name" value="Pectin lyase-like"/>
    <property type="match status" value="1"/>
</dbReference>
<dbReference type="GO" id="GO:0000272">
    <property type="term" value="P:polysaccharide catabolic process"/>
    <property type="evidence" value="ECO:0007669"/>
    <property type="project" value="InterPro"/>
</dbReference>
<dbReference type="Pfam" id="PF13229">
    <property type="entry name" value="Beta_helix"/>
    <property type="match status" value="1"/>
</dbReference>
<evidence type="ECO:0000256" key="1">
    <source>
        <dbReference type="ARBA" id="ARBA00016512"/>
    </source>
</evidence>
<proteinExistence type="predicted"/>
<dbReference type="InterPro" id="IPR012334">
    <property type="entry name" value="Pectin_lyas_fold"/>
</dbReference>
<dbReference type="OrthoDB" id="9795486at2"/>
<dbReference type="SMART" id="SM00710">
    <property type="entry name" value="PbH1"/>
    <property type="match status" value="7"/>
</dbReference>
<dbReference type="SUPFAM" id="SSF63446">
    <property type="entry name" value="Type I dockerin domain"/>
    <property type="match status" value="1"/>
</dbReference>
<dbReference type="STRING" id="398512.Bccel_3151"/>
<dbReference type="InterPro" id="IPR022441">
    <property type="entry name" value="Para_beta_helix_rpt-2"/>
</dbReference>
<dbReference type="InterPro" id="IPR018247">
    <property type="entry name" value="EF_Hand_1_Ca_BS"/>
</dbReference>
<dbReference type="PANTHER" id="PTHR36453">
    <property type="entry name" value="SECRETED PROTEIN-RELATED"/>
    <property type="match status" value="1"/>
</dbReference>
<dbReference type="InterPro" id="IPR039448">
    <property type="entry name" value="Beta_helix"/>
</dbReference>
<comment type="caution">
    <text evidence="3">The sequence shown here is derived from an EMBL/GenBank/DDBJ whole genome shotgun (WGS) entry which is preliminary data.</text>
</comment>
<dbReference type="NCBIfam" id="TIGR03804">
    <property type="entry name" value="para_beta_helix"/>
    <property type="match status" value="1"/>
</dbReference>
<accession>A0A0L6JQB5</accession>
<keyword evidence="4" id="KW-1185">Reference proteome</keyword>
<dbReference type="InterPro" id="IPR008969">
    <property type="entry name" value="CarboxyPept-like_regulatory"/>
</dbReference>
<dbReference type="Gene3D" id="2.160.20.10">
    <property type="entry name" value="Single-stranded right-handed beta-helix, Pectin lyase-like"/>
    <property type="match status" value="2"/>
</dbReference>
<dbReference type="RefSeq" id="WP_036942062.1">
    <property type="nucleotide sequence ID" value="NZ_JQKC01000017.1"/>
</dbReference>
<dbReference type="SUPFAM" id="SSF49464">
    <property type="entry name" value="Carboxypeptidase regulatory domain-like"/>
    <property type="match status" value="1"/>
</dbReference>
<evidence type="ECO:0000259" key="2">
    <source>
        <dbReference type="PROSITE" id="PS51766"/>
    </source>
</evidence>
<dbReference type="Pfam" id="PF22842">
    <property type="entry name" value="Pel9A-like_beta_helix"/>
    <property type="match status" value="1"/>
</dbReference>
<evidence type="ECO:0000313" key="3">
    <source>
        <dbReference type="EMBL" id="KNY27880.1"/>
    </source>
</evidence>
<dbReference type="InterPro" id="IPR016134">
    <property type="entry name" value="Dockerin_dom"/>
</dbReference>
<sequence>MKKAIVLSFLLITIFSSLTLNCIQIFSKSVLASTNPVSGAADNSYGHTVSGYIRPAFNFSDTQAAAVLSGFRVELEGTGLSSITNEKGYFEIKRVPSNETFVYRISKSGYLERKISNVTATENIEMFQQSSPLDMWAGDVPVKGIQDNSINMIDVVEIAKFFNKTSSDSGFLAIVDFNKDNAVNIADVIVLAKSFNMTSEDYPDYKKFYFVSPKGSDSNNGSINSPFKTLQKAASVLNAGDTCYIREGVYHEVLKPIKSGTEKLPVTFKAVQGENVVLNSCDIVSDWSLYSENVFVANVDQPVTQVFIDGVNTNEARFPNSGNDLFSPETFEITSMNEKEVLSDELSQPKDTFNGGTIWAMVGDRWISQVGKIASSEEGKLLIEGNTWVDNVGKGVGFITGVKAALDKEGEWYYDNGKIYLQLQNSDHPSNHKIEVKTRKWTIDLSSKEYINIKDLNTFGGAANLNQSNHCMLDNLSMEYLSHFTYIASGSSWLRHDWTNINYDGVGVGIFGSYNTVSNCKINWSAGDGITLYGSDNRVENCTVSNCNYSGTDCNPITVHGKGHVITKNTIYNGGRGLVSLNAAKKVLVTYNHCYNAGLMNWDIGGIYAWGAEGEGTEIAYNWIHDIYSDGVYKIGNGVYMDNYCKDFYIHHNVIWNCSYNAFNYSRPSNNIYFYNNTAFNSGDISYSYIPAGTEDTSSGNRMYNNLVGFNIGDFPALEKKNNLKADIMPLCDIENYDFQLTDNVTQAIDSGEVIRGINDNYLGEGPDIGAYEKGGEFWKAGAR</sequence>
<evidence type="ECO:0000313" key="4">
    <source>
        <dbReference type="Proteomes" id="UP000036923"/>
    </source>
</evidence>
<dbReference type="PROSITE" id="PS51766">
    <property type="entry name" value="DOCKERIN"/>
    <property type="match status" value="1"/>
</dbReference>
<reference evidence="4" key="1">
    <citation type="submission" date="2015-07" db="EMBL/GenBank/DDBJ databases">
        <title>Near-Complete Genome Sequence of the Cellulolytic Bacterium Bacteroides (Pseudobacteroides) cellulosolvens ATCC 35603.</title>
        <authorList>
            <person name="Dassa B."/>
            <person name="Utturkar S.M."/>
            <person name="Klingeman D.M."/>
            <person name="Hurt R.A."/>
            <person name="Keller M."/>
            <person name="Xu J."/>
            <person name="Reddy Y.H.K."/>
            <person name="Borovok I."/>
            <person name="Grinberg I.R."/>
            <person name="Lamed R."/>
            <person name="Zhivin O."/>
            <person name="Bayer E.A."/>
            <person name="Brown S.D."/>
        </authorList>
    </citation>
    <scope>NUCLEOTIDE SEQUENCE [LARGE SCALE GENOMIC DNA]</scope>
    <source>
        <strain evidence="4">DSM 2933</strain>
    </source>
</reference>
<name>A0A0L6JQB5_9FIRM</name>